<name>A0A161XEQ6_9NOCA</name>
<gene>
    <name evidence="2" type="ORF">AWN90_38465</name>
</gene>
<organism evidence="2 3">
    <name type="scientific">Nocardia terpenica</name>
    <dbReference type="NCBI Taxonomy" id="455432"/>
    <lineage>
        <taxon>Bacteria</taxon>
        <taxon>Bacillati</taxon>
        <taxon>Actinomycetota</taxon>
        <taxon>Actinomycetes</taxon>
        <taxon>Mycobacteriales</taxon>
        <taxon>Nocardiaceae</taxon>
        <taxon>Nocardia</taxon>
    </lineage>
</organism>
<accession>A0A161XEQ6</accession>
<protein>
    <recommendedName>
        <fullName evidence="1">Rv3651-like N-terminal domain-containing protein</fullName>
    </recommendedName>
</protein>
<evidence type="ECO:0000259" key="1">
    <source>
        <dbReference type="Pfam" id="PF18007"/>
    </source>
</evidence>
<evidence type="ECO:0000313" key="3">
    <source>
        <dbReference type="Proteomes" id="UP000076512"/>
    </source>
</evidence>
<comment type="caution">
    <text evidence="2">The sequence shown here is derived from an EMBL/GenBank/DDBJ whole genome shotgun (WGS) entry which is preliminary data.</text>
</comment>
<feature type="domain" description="Rv3651-like N-terminal" evidence="1">
    <location>
        <begin position="5"/>
        <end position="98"/>
    </location>
</feature>
<keyword evidence="3" id="KW-1185">Reference proteome</keyword>
<dbReference type="EMBL" id="LWGR01000011">
    <property type="protein sequence ID" value="KZM71868.1"/>
    <property type="molecule type" value="Genomic_DNA"/>
</dbReference>
<dbReference type="Proteomes" id="UP000076512">
    <property type="component" value="Unassembled WGS sequence"/>
</dbReference>
<reference evidence="2 3" key="1">
    <citation type="submission" date="2016-04" db="EMBL/GenBank/DDBJ databases">
        <authorList>
            <person name="Evans L.H."/>
            <person name="Alamgir A."/>
            <person name="Owens N."/>
            <person name="Weber N.D."/>
            <person name="Virtaneva K."/>
            <person name="Barbian K."/>
            <person name="Babar A."/>
            <person name="Rosenke K."/>
        </authorList>
    </citation>
    <scope>NUCLEOTIDE SEQUENCE [LARGE SCALE GENOMIC DNA]</scope>
    <source>
        <strain evidence="2 3">IFM 0406</strain>
    </source>
</reference>
<dbReference type="RefSeq" id="WP_067593496.1">
    <property type="nucleotide sequence ID" value="NZ_JABMCZ010000003.1"/>
</dbReference>
<evidence type="ECO:0000313" key="2">
    <source>
        <dbReference type="EMBL" id="KZM71868.1"/>
    </source>
</evidence>
<dbReference type="InterPro" id="IPR041458">
    <property type="entry name" value="Rv3651-like_N"/>
</dbReference>
<dbReference type="OrthoDB" id="4567343at2"/>
<dbReference type="AlphaFoldDB" id="A0A161XEQ6"/>
<proteinExistence type="predicted"/>
<sequence>MPEDEWLLVEIMGPEPTVVADGGQRRDWTSPWRARAGLGPVGRRLITDAVRAASESSDAEVVLADSGVGVVAVPVRCAFGTVHGVQVWAGRLNAMPPPRRRVACWDWNSDTQLAHHGPGLEELIFARAPEDVRVIRTPPEAFGRMVRFDDRLAYFGLIQDLKPGSCFQGEVDMLGDDGAVRHFQMITRVHPDGEPFIRALMHEMVVPSAPSTELTMLRAASRALPNGVGLTMATGLVYEWVREPPPPLDRWATELPEIHPDDVEAYRAAHLSVVGGAERDGTVLRFRVRFPGTEWIAVGAELAGLHHHQPSHGMLRVWPEPLG</sequence>
<dbReference type="Pfam" id="PF18007">
    <property type="entry name" value="Rv3651-like_N"/>
    <property type="match status" value="1"/>
</dbReference>